<dbReference type="Proteomes" id="UP000184096">
    <property type="component" value="Chromosome I"/>
</dbReference>
<keyword evidence="7 8" id="KW-0472">Membrane</keyword>
<evidence type="ECO:0000256" key="7">
    <source>
        <dbReference type="ARBA" id="ARBA00023136"/>
    </source>
</evidence>
<evidence type="ECO:0000256" key="3">
    <source>
        <dbReference type="ARBA" id="ARBA00022676"/>
    </source>
</evidence>
<dbReference type="AlphaFoldDB" id="A0A1M7SV74"/>
<feature type="transmembrane region" description="Helical" evidence="8">
    <location>
        <begin position="92"/>
        <end position="114"/>
    </location>
</feature>
<sequence length="571" mass="62808">MPGDEAQNALTGPRDTGYPIAMTSITTSAVDTPLGRSIERTCDDAATLVLVAVGLVASFTFRDYGLGWDDYTHAEYADLLLRMYGSGFKDTAALSFANLYMYGGGFDMAAALLHKIIPLELFETRRLVGAIVGIIGLAATWRLARRVGGPLAGLAALLLLALCPTFYGHMFMNPKDAPFAVAMVIVMLGLVRLAEEYPYPSPRTVLIVGLGAGLSIGSRILGGLALFYALVGFIPMLIEEIRTHGARESFARFVRMAYALLPGLILGYVVMGLIWPWSIIEPGHPIQAATYFSNFFEKPWKEMFDGAILAVPDMPWSYLPTLFALQLPEILLALSIAAVVMTVLALPRNDVQARRKTILLMLTLAAVLPIAIAIVKRPALYNGIRHFIFVIPPMTVLAGVAFARGMDWLKDNRRSWQPVAVAVFAFGLMLPLAEMIRLHPYQYTHFNHIAGTVRGADDRYMLDYWGLAFKQASDSLREQLDERREIPPPGHKWNVAVCGPHRGAQVALGPDFTIGWDSHVADFAMTLGEFYCKGLISAPILVEIKRDDVVFARVYDIRGRSISSLLSYPPP</sequence>
<evidence type="ECO:0000256" key="8">
    <source>
        <dbReference type="SAM" id="Phobius"/>
    </source>
</evidence>
<feature type="transmembrane region" description="Helical" evidence="8">
    <location>
        <begin position="177"/>
        <end position="194"/>
    </location>
</feature>
<dbReference type="GO" id="GO:0009103">
    <property type="term" value="P:lipopolysaccharide biosynthetic process"/>
    <property type="evidence" value="ECO:0007669"/>
    <property type="project" value="UniProtKB-ARBA"/>
</dbReference>
<dbReference type="InterPro" id="IPR050297">
    <property type="entry name" value="LipidA_mod_glycosyltrf_83"/>
</dbReference>
<evidence type="ECO:0000256" key="5">
    <source>
        <dbReference type="ARBA" id="ARBA00022692"/>
    </source>
</evidence>
<evidence type="ECO:0000259" key="9">
    <source>
        <dbReference type="Pfam" id="PF13231"/>
    </source>
</evidence>
<dbReference type="GO" id="GO:0016763">
    <property type="term" value="F:pentosyltransferase activity"/>
    <property type="evidence" value="ECO:0007669"/>
    <property type="project" value="TreeGrafter"/>
</dbReference>
<feature type="transmembrane region" description="Helical" evidence="8">
    <location>
        <begin position="415"/>
        <end position="433"/>
    </location>
</feature>
<feature type="domain" description="Glycosyltransferase RgtA/B/C/D-like" evidence="9">
    <location>
        <begin position="125"/>
        <end position="242"/>
    </location>
</feature>
<feature type="transmembrane region" description="Helical" evidence="8">
    <location>
        <begin position="45"/>
        <end position="61"/>
    </location>
</feature>
<protein>
    <submittedName>
        <fullName evidence="10">Dolichyl-phosphate-mannose-protein mannosyltransferase</fullName>
    </submittedName>
</protein>
<evidence type="ECO:0000313" key="11">
    <source>
        <dbReference type="Proteomes" id="UP000184096"/>
    </source>
</evidence>
<proteinExistence type="predicted"/>
<comment type="subcellular location">
    <subcellularLocation>
        <location evidence="1">Cell membrane</location>
        <topology evidence="1">Multi-pass membrane protein</topology>
    </subcellularLocation>
</comment>
<dbReference type="GO" id="GO:0005886">
    <property type="term" value="C:plasma membrane"/>
    <property type="evidence" value="ECO:0007669"/>
    <property type="project" value="UniProtKB-SubCell"/>
</dbReference>
<organism evidence="10 11">
    <name type="scientific">Bradyrhizobium erythrophlei</name>
    <dbReference type="NCBI Taxonomy" id="1437360"/>
    <lineage>
        <taxon>Bacteria</taxon>
        <taxon>Pseudomonadati</taxon>
        <taxon>Pseudomonadota</taxon>
        <taxon>Alphaproteobacteria</taxon>
        <taxon>Hyphomicrobiales</taxon>
        <taxon>Nitrobacteraceae</taxon>
        <taxon>Bradyrhizobium</taxon>
    </lineage>
</organism>
<keyword evidence="3 10" id="KW-0328">Glycosyltransferase</keyword>
<keyword evidence="6 8" id="KW-1133">Transmembrane helix</keyword>
<feature type="transmembrane region" description="Helical" evidence="8">
    <location>
        <begin position="126"/>
        <end position="144"/>
    </location>
</feature>
<keyword evidence="4 10" id="KW-0808">Transferase</keyword>
<keyword evidence="11" id="KW-1185">Reference proteome</keyword>
<dbReference type="Pfam" id="PF13231">
    <property type="entry name" value="PMT_2"/>
    <property type="match status" value="1"/>
</dbReference>
<accession>A0A1M7SV74</accession>
<evidence type="ECO:0000256" key="2">
    <source>
        <dbReference type="ARBA" id="ARBA00022475"/>
    </source>
</evidence>
<evidence type="ECO:0000256" key="1">
    <source>
        <dbReference type="ARBA" id="ARBA00004651"/>
    </source>
</evidence>
<feature type="transmembrane region" description="Helical" evidence="8">
    <location>
        <begin position="206"/>
        <end position="238"/>
    </location>
</feature>
<reference evidence="11" key="1">
    <citation type="submission" date="2016-11" db="EMBL/GenBank/DDBJ databases">
        <authorList>
            <person name="Varghese N."/>
            <person name="Submissions S."/>
        </authorList>
    </citation>
    <scope>NUCLEOTIDE SEQUENCE [LARGE SCALE GENOMIC DNA]</scope>
    <source>
        <strain evidence="11">GAS401</strain>
    </source>
</reference>
<keyword evidence="5 8" id="KW-0812">Transmembrane</keyword>
<feature type="transmembrane region" description="Helical" evidence="8">
    <location>
        <begin position="323"/>
        <end position="346"/>
    </location>
</feature>
<dbReference type="EMBL" id="LT670849">
    <property type="protein sequence ID" value="SHN62415.1"/>
    <property type="molecule type" value="Genomic_DNA"/>
</dbReference>
<name>A0A1M7SV74_9BRAD</name>
<feature type="transmembrane region" description="Helical" evidence="8">
    <location>
        <begin position="258"/>
        <end position="277"/>
    </location>
</feature>
<keyword evidence="2" id="KW-1003">Cell membrane</keyword>
<evidence type="ECO:0000256" key="4">
    <source>
        <dbReference type="ARBA" id="ARBA00022679"/>
    </source>
</evidence>
<dbReference type="PANTHER" id="PTHR33908">
    <property type="entry name" value="MANNOSYLTRANSFERASE YKCB-RELATED"/>
    <property type="match status" value="1"/>
</dbReference>
<evidence type="ECO:0000256" key="6">
    <source>
        <dbReference type="ARBA" id="ARBA00022989"/>
    </source>
</evidence>
<gene>
    <name evidence="10" type="ORF">SAMN05444170_0294</name>
</gene>
<feature type="transmembrane region" description="Helical" evidence="8">
    <location>
        <begin position="150"/>
        <end position="170"/>
    </location>
</feature>
<feature type="transmembrane region" description="Helical" evidence="8">
    <location>
        <begin position="358"/>
        <end position="375"/>
    </location>
</feature>
<feature type="transmembrane region" description="Helical" evidence="8">
    <location>
        <begin position="387"/>
        <end position="403"/>
    </location>
</feature>
<dbReference type="InterPro" id="IPR038731">
    <property type="entry name" value="RgtA/B/C-like"/>
</dbReference>
<dbReference type="PANTHER" id="PTHR33908:SF11">
    <property type="entry name" value="MEMBRANE PROTEIN"/>
    <property type="match status" value="1"/>
</dbReference>
<evidence type="ECO:0000313" key="10">
    <source>
        <dbReference type="EMBL" id="SHN62415.1"/>
    </source>
</evidence>